<protein>
    <submittedName>
        <fullName evidence="1">Uncharacterized protein</fullName>
    </submittedName>
</protein>
<evidence type="ECO:0000313" key="1">
    <source>
        <dbReference type="EMBL" id="MEQ2236981.1"/>
    </source>
</evidence>
<dbReference type="EMBL" id="JAHRIQ010048113">
    <property type="protein sequence ID" value="MEQ2236981.1"/>
    <property type="molecule type" value="Genomic_DNA"/>
</dbReference>
<proteinExistence type="predicted"/>
<accession>A0ABV0TWV1</accession>
<dbReference type="Proteomes" id="UP001482620">
    <property type="component" value="Unassembled WGS sequence"/>
</dbReference>
<gene>
    <name evidence="1" type="ORF">ILYODFUR_018322</name>
</gene>
<reference evidence="1 2" key="1">
    <citation type="submission" date="2021-06" db="EMBL/GenBank/DDBJ databases">
        <authorList>
            <person name="Palmer J.M."/>
        </authorList>
    </citation>
    <scope>NUCLEOTIDE SEQUENCE [LARGE SCALE GENOMIC DNA]</scope>
    <source>
        <strain evidence="2">if_2019</strain>
        <tissue evidence="1">Muscle</tissue>
    </source>
</reference>
<sequence length="127" mass="14276">MCTEHLLTPCNAHTLKLPHTPFFLSVEALFGSLPHCKWSLKVQRNIGELSWNLFVIFIELPLACKALILCRTKEQRLHRAIAFLRFCCPRSAVTKHPNPVTPVEPTHMHTPTACVTGLIIRSLAARG</sequence>
<keyword evidence="2" id="KW-1185">Reference proteome</keyword>
<evidence type="ECO:0000313" key="2">
    <source>
        <dbReference type="Proteomes" id="UP001482620"/>
    </source>
</evidence>
<name>A0ABV0TWV1_9TELE</name>
<comment type="caution">
    <text evidence="1">The sequence shown here is derived from an EMBL/GenBank/DDBJ whole genome shotgun (WGS) entry which is preliminary data.</text>
</comment>
<organism evidence="1 2">
    <name type="scientific">Ilyodon furcidens</name>
    <name type="common">goldbreast splitfin</name>
    <dbReference type="NCBI Taxonomy" id="33524"/>
    <lineage>
        <taxon>Eukaryota</taxon>
        <taxon>Metazoa</taxon>
        <taxon>Chordata</taxon>
        <taxon>Craniata</taxon>
        <taxon>Vertebrata</taxon>
        <taxon>Euteleostomi</taxon>
        <taxon>Actinopterygii</taxon>
        <taxon>Neopterygii</taxon>
        <taxon>Teleostei</taxon>
        <taxon>Neoteleostei</taxon>
        <taxon>Acanthomorphata</taxon>
        <taxon>Ovalentaria</taxon>
        <taxon>Atherinomorphae</taxon>
        <taxon>Cyprinodontiformes</taxon>
        <taxon>Goodeidae</taxon>
        <taxon>Ilyodon</taxon>
    </lineage>
</organism>